<dbReference type="Proteomes" id="UP001162501">
    <property type="component" value="Chromosome 34"/>
</dbReference>
<dbReference type="EMBL" id="OZ243562">
    <property type="protein sequence ID" value="CAN0500938.1"/>
    <property type="molecule type" value="Genomic_DNA"/>
</dbReference>
<protein>
    <submittedName>
        <fullName evidence="1">Uncharacterized protein</fullName>
    </submittedName>
</protein>
<name>A0ACB1MJT4_RANTA</name>
<gene>
    <name evidence="1" type="ORF">MRATA1EN22A_LOCUS22291</name>
</gene>
<evidence type="ECO:0000313" key="2">
    <source>
        <dbReference type="Proteomes" id="UP001162501"/>
    </source>
</evidence>
<organism evidence="1 2">
    <name type="scientific">Rangifer tarandus platyrhynchus</name>
    <name type="common">Svalbard reindeer</name>
    <dbReference type="NCBI Taxonomy" id="3082113"/>
    <lineage>
        <taxon>Eukaryota</taxon>
        <taxon>Metazoa</taxon>
        <taxon>Chordata</taxon>
        <taxon>Craniata</taxon>
        <taxon>Vertebrata</taxon>
        <taxon>Euteleostomi</taxon>
        <taxon>Mammalia</taxon>
        <taxon>Eutheria</taxon>
        <taxon>Laurasiatheria</taxon>
        <taxon>Artiodactyla</taxon>
        <taxon>Ruminantia</taxon>
        <taxon>Pecora</taxon>
        <taxon>Cervidae</taxon>
        <taxon>Odocoileinae</taxon>
        <taxon>Rangifer</taxon>
    </lineage>
</organism>
<sequence>MSAAVLKAPVHLYKRRKSSEISTACVLQRLTPTVENMVLEITALLLLDLADNHPASGPESVLWAQRRTGHGFPAVMTAHGAAPDELRADFTQKR</sequence>
<evidence type="ECO:0000313" key="1">
    <source>
        <dbReference type="EMBL" id="CAN0500938.1"/>
    </source>
</evidence>
<accession>A0ACB1MJT4</accession>
<proteinExistence type="predicted"/>
<reference evidence="1" key="1">
    <citation type="submission" date="2025-03" db="EMBL/GenBank/DDBJ databases">
        <authorList>
            <consortium name="ELIXIR-Norway"/>
            <consortium name="Elixir Norway"/>
        </authorList>
    </citation>
    <scope>NUCLEOTIDE SEQUENCE</scope>
</reference>